<protein>
    <submittedName>
        <fullName evidence="2">ATPase</fullName>
    </submittedName>
</protein>
<dbReference type="EMBL" id="CP023445">
    <property type="protein sequence ID" value="ATE52220.1"/>
    <property type="molecule type" value="Genomic_DNA"/>
</dbReference>
<dbReference type="AlphaFoldDB" id="A0A290YZP2"/>
<gene>
    <name evidence="2" type="ORF">CNX65_02010</name>
</gene>
<feature type="domain" description="ATPase BadF/BadG/BcrA/BcrD type" evidence="1">
    <location>
        <begin position="5"/>
        <end position="296"/>
    </location>
</feature>
<dbReference type="PANTHER" id="PTHR43190">
    <property type="entry name" value="N-ACETYL-D-GLUCOSAMINE KINASE"/>
    <property type="match status" value="1"/>
</dbReference>
<dbReference type="InterPro" id="IPR002731">
    <property type="entry name" value="ATPase_BadF"/>
</dbReference>
<dbReference type="RefSeq" id="WP_096491249.1">
    <property type="nucleotide sequence ID" value="NZ_CP023445.1"/>
</dbReference>
<dbReference type="SUPFAM" id="SSF53067">
    <property type="entry name" value="Actin-like ATPase domain"/>
    <property type="match status" value="2"/>
</dbReference>
<reference evidence="2" key="1">
    <citation type="submission" date="2017-09" db="EMBL/GenBank/DDBJ databases">
        <title>Complete Genome Sequence of ansamitocin-producing Bacterium Actinosynnema pretiosum X47.</title>
        <authorList>
            <person name="Cao G."/>
            <person name="Zong G."/>
            <person name="Zhong C."/>
            <person name="Fu J."/>
        </authorList>
    </citation>
    <scope>NUCLEOTIDE SEQUENCE [LARGE SCALE GENOMIC DNA]</scope>
    <source>
        <strain evidence="2">X47</strain>
    </source>
</reference>
<organism evidence="2 3">
    <name type="scientific">Actinosynnema pretiosum</name>
    <dbReference type="NCBI Taxonomy" id="42197"/>
    <lineage>
        <taxon>Bacteria</taxon>
        <taxon>Bacillati</taxon>
        <taxon>Actinomycetota</taxon>
        <taxon>Actinomycetes</taxon>
        <taxon>Pseudonocardiales</taxon>
        <taxon>Pseudonocardiaceae</taxon>
        <taxon>Actinosynnema</taxon>
    </lineage>
</organism>
<keyword evidence="3" id="KW-1185">Reference proteome</keyword>
<evidence type="ECO:0000313" key="2">
    <source>
        <dbReference type="EMBL" id="ATE52220.1"/>
    </source>
</evidence>
<accession>A0A290YZP2</accession>
<dbReference type="InterPro" id="IPR052519">
    <property type="entry name" value="Euk-type_GlcNAc_Kinase"/>
</dbReference>
<dbReference type="PANTHER" id="PTHR43190:SF3">
    <property type="entry name" value="N-ACETYL-D-GLUCOSAMINE KINASE"/>
    <property type="match status" value="1"/>
</dbReference>
<dbReference type="CDD" id="cd24007">
    <property type="entry name" value="ASKHA_NBD_eukNAGK-like"/>
    <property type="match status" value="1"/>
</dbReference>
<evidence type="ECO:0000259" key="1">
    <source>
        <dbReference type="Pfam" id="PF01869"/>
    </source>
</evidence>
<dbReference type="Pfam" id="PF01869">
    <property type="entry name" value="BcrAD_BadFG"/>
    <property type="match status" value="1"/>
</dbReference>
<name>A0A290YZP2_9PSEU</name>
<sequence length="313" mass="30528">MSFVVGVDGGGTSTRALVLGADGTRLGAGVAGGSNPNSVGAGTAAANLRLALEGALSGVDAGAVAAGVLGMAGSSRLTDPEVDALFRAAWAGAGLRCPMRVVTDCEAAFAAGTPAPDGTVLVAGTGSIAARVRGRRVVGTVGGHGWLLGDEGSAFWLGREAVRAALRALEAGELDGLARAVLERAGVGEGPGAWARLITAANAGPPVALAGYAPLVTAAAGAPGEVVAARIVDGCARVLADLAVAARTAEEVAPVVLVGSLVGAPVLGERLRAELAARVDGEVVVVREAAAGAAWLAALESGAEDGWRERALG</sequence>
<dbReference type="Proteomes" id="UP000218505">
    <property type="component" value="Chromosome"/>
</dbReference>
<dbReference type="KEGG" id="apre:CNX65_02010"/>
<proteinExistence type="predicted"/>
<evidence type="ECO:0000313" key="3">
    <source>
        <dbReference type="Proteomes" id="UP000218505"/>
    </source>
</evidence>
<dbReference type="Gene3D" id="3.30.420.40">
    <property type="match status" value="2"/>
</dbReference>
<dbReference type="InterPro" id="IPR043129">
    <property type="entry name" value="ATPase_NBD"/>
</dbReference>